<dbReference type="Proteomes" id="UP000547510">
    <property type="component" value="Unassembled WGS sequence"/>
</dbReference>
<gene>
    <name evidence="1" type="ORF">FHS29_007324</name>
</gene>
<reference evidence="1 2" key="1">
    <citation type="submission" date="2020-08" db="EMBL/GenBank/DDBJ databases">
        <title>Genomic Encyclopedia of Type Strains, Phase III (KMG-III): the genomes of soil and plant-associated and newly described type strains.</title>
        <authorList>
            <person name="Whitman W."/>
        </authorList>
    </citation>
    <scope>NUCLEOTIDE SEQUENCE [LARGE SCALE GENOMIC DNA]</scope>
    <source>
        <strain evidence="1 2">CECT 8640</strain>
    </source>
</reference>
<evidence type="ECO:0000313" key="2">
    <source>
        <dbReference type="Proteomes" id="UP000547510"/>
    </source>
</evidence>
<organism evidence="1 2">
    <name type="scientific">Saccharothrix tamanrassetensis</name>
    <dbReference type="NCBI Taxonomy" id="1051531"/>
    <lineage>
        <taxon>Bacteria</taxon>
        <taxon>Bacillati</taxon>
        <taxon>Actinomycetota</taxon>
        <taxon>Actinomycetes</taxon>
        <taxon>Pseudonocardiales</taxon>
        <taxon>Pseudonocardiaceae</taxon>
        <taxon>Saccharothrix</taxon>
    </lineage>
</organism>
<evidence type="ECO:0008006" key="3">
    <source>
        <dbReference type="Google" id="ProtNLM"/>
    </source>
</evidence>
<sequence>MLFSLRVLEEIVAGRVDLAFRRWRRPTVRPGSRITTAVGVVGIGAVDAVEPADVTDAEVERAGYADRARFLADLREGEDRQLYRVQVRFVGADPREALREQTDLDDRDLDEIVAGLRRLDARSGRGAWTGAVLSLIADHPGVRAADLAARVDREVPRFKSDVRTLKTRGLTESLGTGYRLSPRGRQVLDHLRATAQPEAATTNPRRR</sequence>
<dbReference type="AlphaFoldDB" id="A0A841CZG1"/>
<dbReference type="RefSeq" id="WP_184699132.1">
    <property type="nucleotide sequence ID" value="NZ_JACHJN010000020.1"/>
</dbReference>
<protein>
    <recommendedName>
        <fullName evidence="3">ASCH domain-containing protein</fullName>
    </recommendedName>
</protein>
<keyword evidence="2" id="KW-1185">Reference proteome</keyword>
<dbReference type="SUPFAM" id="SSF46785">
    <property type="entry name" value="Winged helix' DNA-binding domain"/>
    <property type="match status" value="1"/>
</dbReference>
<dbReference type="EMBL" id="JACHJN010000020">
    <property type="protein sequence ID" value="MBB5960696.1"/>
    <property type="molecule type" value="Genomic_DNA"/>
</dbReference>
<evidence type="ECO:0000313" key="1">
    <source>
        <dbReference type="EMBL" id="MBB5960696.1"/>
    </source>
</evidence>
<proteinExistence type="predicted"/>
<name>A0A841CZG1_9PSEU</name>
<comment type="caution">
    <text evidence="1">The sequence shown here is derived from an EMBL/GenBank/DDBJ whole genome shotgun (WGS) entry which is preliminary data.</text>
</comment>
<dbReference type="InterPro" id="IPR036390">
    <property type="entry name" value="WH_DNA-bd_sf"/>
</dbReference>
<accession>A0A841CZG1</accession>